<organism evidence="1">
    <name type="scientific">Manihot esculenta</name>
    <name type="common">Cassava</name>
    <name type="synonym">Jatropha manihot</name>
    <dbReference type="NCBI Taxonomy" id="3983"/>
    <lineage>
        <taxon>Eukaryota</taxon>
        <taxon>Viridiplantae</taxon>
        <taxon>Streptophyta</taxon>
        <taxon>Embryophyta</taxon>
        <taxon>Tracheophyta</taxon>
        <taxon>Spermatophyta</taxon>
        <taxon>Magnoliopsida</taxon>
        <taxon>eudicotyledons</taxon>
        <taxon>Gunneridae</taxon>
        <taxon>Pentapetalae</taxon>
        <taxon>rosids</taxon>
        <taxon>fabids</taxon>
        <taxon>Malpighiales</taxon>
        <taxon>Euphorbiaceae</taxon>
        <taxon>Crotonoideae</taxon>
        <taxon>Manihoteae</taxon>
        <taxon>Manihot</taxon>
    </lineage>
</organism>
<gene>
    <name evidence="1" type="ORF">MANES_10G051100</name>
</gene>
<dbReference type="EMBL" id="CM004396">
    <property type="protein sequence ID" value="OAY38897.1"/>
    <property type="molecule type" value="Genomic_DNA"/>
</dbReference>
<sequence>MPGYGISLPYQRMNIVNMVGFLMVQFCGSQVQVDLIFKLPSLIICALFDNLNGKIVVFSRKTRSNDHFNWDIINVSGIN</sequence>
<reference evidence="1" key="1">
    <citation type="submission" date="2016-02" db="EMBL/GenBank/DDBJ databases">
        <title>WGS assembly of Manihot esculenta.</title>
        <authorList>
            <person name="Bredeson J.V."/>
            <person name="Prochnik S.E."/>
            <person name="Lyons J.B."/>
            <person name="Schmutz J."/>
            <person name="Grimwood J."/>
            <person name="Vrebalov J."/>
            <person name="Bart R.S."/>
            <person name="Amuge T."/>
            <person name="Ferguson M.E."/>
            <person name="Green R."/>
            <person name="Putnam N."/>
            <person name="Stites J."/>
            <person name="Rounsley S."/>
            <person name="Rokhsar D.S."/>
        </authorList>
    </citation>
    <scope>NUCLEOTIDE SEQUENCE [LARGE SCALE GENOMIC DNA]</scope>
    <source>
        <tissue evidence="1">Leaf</tissue>
    </source>
</reference>
<evidence type="ECO:0000313" key="1">
    <source>
        <dbReference type="EMBL" id="OAY38897.1"/>
    </source>
</evidence>
<proteinExistence type="predicted"/>
<dbReference type="AlphaFoldDB" id="A0A2C9V4Z8"/>
<accession>A0A2C9V4Z8</accession>
<protein>
    <submittedName>
        <fullName evidence="1">Uncharacterized protein</fullName>
    </submittedName>
</protein>
<name>A0A2C9V4Z8_MANES</name>